<dbReference type="GO" id="GO:0003676">
    <property type="term" value="F:nucleic acid binding"/>
    <property type="evidence" value="ECO:0007669"/>
    <property type="project" value="InterPro"/>
</dbReference>
<dbReference type="OrthoDB" id="5868801at2759"/>
<evidence type="ECO:0000313" key="2">
    <source>
        <dbReference type="EMBL" id="PAV90191.1"/>
    </source>
</evidence>
<keyword evidence="3" id="KW-1185">Reference proteome</keyword>
<gene>
    <name evidence="2" type="ORF">WR25_17241</name>
</gene>
<dbReference type="STRING" id="2018661.A0A2A2LVE4"/>
<keyword evidence="1" id="KW-0472">Membrane</keyword>
<proteinExistence type="predicted"/>
<dbReference type="Gene3D" id="3.30.420.10">
    <property type="entry name" value="Ribonuclease H-like superfamily/Ribonuclease H"/>
    <property type="match status" value="1"/>
</dbReference>
<name>A0A2A2LVE4_9BILA</name>
<dbReference type="EMBL" id="LIAE01006391">
    <property type="protein sequence ID" value="PAV90191.1"/>
    <property type="molecule type" value="Genomic_DNA"/>
</dbReference>
<sequence length="66" mass="7598">MAALCSMHQITNSPISIPEPIYQASEWAKRGRTLWQAYECVCVIVWREVVFVYLLVVLLGYPPKDN</sequence>
<accession>A0A2A2LVE4</accession>
<dbReference type="InterPro" id="IPR036397">
    <property type="entry name" value="RNaseH_sf"/>
</dbReference>
<keyword evidence="1" id="KW-0812">Transmembrane</keyword>
<feature type="transmembrane region" description="Helical" evidence="1">
    <location>
        <begin position="37"/>
        <end position="61"/>
    </location>
</feature>
<organism evidence="2 3">
    <name type="scientific">Diploscapter pachys</name>
    <dbReference type="NCBI Taxonomy" id="2018661"/>
    <lineage>
        <taxon>Eukaryota</taxon>
        <taxon>Metazoa</taxon>
        <taxon>Ecdysozoa</taxon>
        <taxon>Nematoda</taxon>
        <taxon>Chromadorea</taxon>
        <taxon>Rhabditida</taxon>
        <taxon>Rhabditina</taxon>
        <taxon>Rhabditomorpha</taxon>
        <taxon>Rhabditoidea</taxon>
        <taxon>Rhabditidae</taxon>
        <taxon>Diploscapter</taxon>
    </lineage>
</organism>
<reference evidence="2 3" key="1">
    <citation type="journal article" date="2017" name="Curr. Biol.">
        <title>Genome architecture and evolution of a unichromosomal asexual nematode.</title>
        <authorList>
            <person name="Fradin H."/>
            <person name="Zegar C."/>
            <person name="Gutwein M."/>
            <person name="Lucas J."/>
            <person name="Kovtun M."/>
            <person name="Corcoran D."/>
            <person name="Baugh L.R."/>
            <person name="Kiontke K."/>
            <person name="Gunsalus K."/>
            <person name="Fitch D.H."/>
            <person name="Piano F."/>
        </authorList>
    </citation>
    <scope>NUCLEOTIDE SEQUENCE [LARGE SCALE GENOMIC DNA]</scope>
    <source>
        <strain evidence="2">PF1309</strain>
    </source>
</reference>
<evidence type="ECO:0000256" key="1">
    <source>
        <dbReference type="SAM" id="Phobius"/>
    </source>
</evidence>
<dbReference type="AlphaFoldDB" id="A0A2A2LVE4"/>
<comment type="caution">
    <text evidence="2">The sequence shown here is derived from an EMBL/GenBank/DDBJ whole genome shotgun (WGS) entry which is preliminary data.</text>
</comment>
<keyword evidence="1" id="KW-1133">Transmembrane helix</keyword>
<evidence type="ECO:0000313" key="3">
    <source>
        <dbReference type="Proteomes" id="UP000218231"/>
    </source>
</evidence>
<protein>
    <submittedName>
        <fullName evidence="2">Uncharacterized protein</fullName>
    </submittedName>
</protein>
<dbReference type="Proteomes" id="UP000218231">
    <property type="component" value="Unassembled WGS sequence"/>
</dbReference>